<comment type="caution">
    <text evidence="5">The sequence shown here is derived from an EMBL/GenBank/DDBJ whole genome shotgun (WGS) entry which is preliminary data.</text>
</comment>
<keyword evidence="6" id="KW-1185">Reference proteome</keyword>
<dbReference type="EMBL" id="PTRA01000001">
    <property type="protein sequence ID" value="PQA59643.1"/>
    <property type="molecule type" value="Genomic_DNA"/>
</dbReference>
<evidence type="ECO:0000313" key="5">
    <source>
        <dbReference type="EMBL" id="PQA59643.1"/>
    </source>
</evidence>
<reference evidence="6" key="1">
    <citation type="submission" date="2018-02" db="EMBL/GenBank/DDBJ databases">
        <title>Genome sequencing of Solimonas sp. HR-BB.</title>
        <authorList>
            <person name="Lee Y."/>
            <person name="Jeon C.O."/>
        </authorList>
    </citation>
    <scope>NUCLEOTIDE SEQUENCE [LARGE SCALE GENOMIC DNA]</scope>
    <source>
        <strain evidence="6">HR-U</strain>
    </source>
</reference>
<evidence type="ECO:0000256" key="1">
    <source>
        <dbReference type="ARBA" id="ARBA00011888"/>
    </source>
</evidence>
<comment type="catalytic activity">
    <reaction evidence="3">
        <text>uridine + phosphate = alpha-D-ribose 1-phosphate + uracil</text>
        <dbReference type="Rhea" id="RHEA:24388"/>
        <dbReference type="ChEBI" id="CHEBI:16704"/>
        <dbReference type="ChEBI" id="CHEBI:17568"/>
        <dbReference type="ChEBI" id="CHEBI:43474"/>
        <dbReference type="ChEBI" id="CHEBI:57720"/>
        <dbReference type="EC" id="2.4.2.3"/>
    </reaction>
</comment>
<evidence type="ECO:0000259" key="4">
    <source>
        <dbReference type="Pfam" id="PF01048"/>
    </source>
</evidence>
<feature type="domain" description="Nucleoside phosphorylase" evidence="4">
    <location>
        <begin position="30"/>
        <end position="266"/>
    </location>
</feature>
<gene>
    <name evidence="5" type="ORF">C5O19_08415</name>
</gene>
<dbReference type="Pfam" id="PF01048">
    <property type="entry name" value="PNP_UDP_1"/>
    <property type="match status" value="1"/>
</dbReference>
<evidence type="ECO:0000256" key="3">
    <source>
        <dbReference type="ARBA" id="ARBA00048447"/>
    </source>
</evidence>
<dbReference type="OrthoDB" id="9772602at2"/>
<dbReference type="InterPro" id="IPR000845">
    <property type="entry name" value="Nucleoside_phosphorylase_d"/>
</dbReference>
<sequence>MTYPASELILNADGSIYHLRLLPEDVADTVLVVGDPDRVGLISQFFDRIEVKKQHREFVTHTGSIGKKRFTVVSSGIGADNVEIVMTELDAVRNIDLKRREPLSGLNPLKIIRIGTSGSLQHDIPLGSVVASSAGVGLDGLLDFYATDESLWAPEFCAELRQTLQLRLQPYAVEASATLLNGITSRLIPNLYTGITLTCPGFYAPQGRSLRLSPQVPDSIALLQQFSWNGNRITNFEMETAAYYLFGKLLGHEMLSLSAIVANRVSNEFALEPEKIVQKLIRDTLDWLVA</sequence>
<evidence type="ECO:0000256" key="2">
    <source>
        <dbReference type="ARBA" id="ARBA00021980"/>
    </source>
</evidence>
<dbReference type="GO" id="GO:0005829">
    <property type="term" value="C:cytosol"/>
    <property type="evidence" value="ECO:0007669"/>
    <property type="project" value="TreeGrafter"/>
</dbReference>
<dbReference type="EC" id="2.4.2.3" evidence="1"/>
<dbReference type="AlphaFoldDB" id="A0A2S7IPJ3"/>
<dbReference type="CDD" id="cd00436">
    <property type="entry name" value="UP_TbUP-like"/>
    <property type="match status" value="1"/>
</dbReference>
<evidence type="ECO:0000313" key="6">
    <source>
        <dbReference type="Proteomes" id="UP000239590"/>
    </source>
</evidence>
<organism evidence="5 6">
    <name type="scientific">Siphonobacter curvatus</name>
    <dbReference type="NCBI Taxonomy" id="2094562"/>
    <lineage>
        <taxon>Bacteria</taxon>
        <taxon>Pseudomonadati</taxon>
        <taxon>Bacteroidota</taxon>
        <taxon>Cytophagia</taxon>
        <taxon>Cytophagales</taxon>
        <taxon>Cytophagaceae</taxon>
        <taxon>Siphonobacter</taxon>
    </lineage>
</organism>
<dbReference type="GO" id="GO:0006152">
    <property type="term" value="P:purine nucleoside catabolic process"/>
    <property type="evidence" value="ECO:0007669"/>
    <property type="project" value="TreeGrafter"/>
</dbReference>
<dbReference type="GO" id="GO:0004850">
    <property type="term" value="F:uridine phosphorylase activity"/>
    <property type="evidence" value="ECO:0007669"/>
    <property type="project" value="UniProtKB-EC"/>
</dbReference>
<protein>
    <recommendedName>
        <fullName evidence="2">Uridine phosphorylase</fullName>
        <ecNumber evidence="1">2.4.2.3</ecNumber>
    </recommendedName>
</protein>
<proteinExistence type="predicted"/>
<dbReference type="SUPFAM" id="SSF53167">
    <property type="entry name" value="Purine and uridine phosphorylases"/>
    <property type="match status" value="1"/>
</dbReference>
<dbReference type="PANTHER" id="PTHR43691">
    <property type="entry name" value="URIDINE PHOSPHORYLASE"/>
    <property type="match status" value="1"/>
</dbReference>
<dbReference type="InterPro" id="IPR035994">
    <property type="entry name" value="Nucleoside_phosphorylase_sf"/>
</dbReference>
<dbReference type="PANTHER" id="PTHR43691:SF11">
    <property type="entry name" value="FI09636P-RELATED"/>
    <property type="match status" value="1"/>
</dbReference>
<dbReference type="RefSeq" id="WP_104711288.1">
    <property type="nucleotide sequence ID" value="NZ_PTRA01000001.1"/>
</dbReference>
<dbReference type="Proteomes" id="UP000239590">
    <property type="component" value="Unassembled WGS sequence"/>
</dbReference>
<name>A0A2S7IPJ3_9BACT</name>
<dbReference type="Gene3D" id="3.40.50.1580">
    <property type="entry name" value="Nucleoside phosphorylase domain"/>
    <property type="match status" value="1"/>
</dbReference>
<accession>A0A2S7IPJ3</accession>
<dbReference type="GO" id="GO:0004731">
    <property type="term" value="F:purine-nucleoside phosphorylase activity"/>
    <property type="evidence" value="ECO:0007669"/>
    <property type="project" value="TreeGrafter"/>
</dbReference>